<evidence type="ECO:0000256" key="6">
    <source>
        <dbReference type="ARBA" id="ARBA00023027"/>
    </source>
</evidence>
<feature type="binding site" evidence="7">
    <location>
        <position position="479"/>
    </location>
    <ligand>
        <name>ATP</name>
        <dbReference type="ChEBI" id="CHEBI:30616"/>
    </ligand>
</feature>
<gene>
    <name evidence="7" type="primary">nadE</name>
    <name evidence="11" type="ORF">DFR58_11074</name>
</gene>
<dbReference type="Pfam" id="PF02540">
    <property type="entry name" value="NAD_synthase"/>
    <property type="match status" value="1"/>
</dbReference>
<comment type="catalytic activity">
    <reaction evidence="7 8">
        <text>deamido-NAD(+) + L-glutamine + ATP + H2O = L-glutamate + AMP + diphosphate + NAD(+) + H(+)</text>
        <dbReference type="Rhea" id="RHEA:24384"/>
        <dbReference type="ChEBI" id="CHEBI:15377"/>
        <dbReference type="ChEBI" id="CHEBI:15378"/>
        <dbReference type="ChEBI" id="CHEBI:29985"/>
        <dbReference type="ChEBI" id="CHEBI:30616"/>
        <dbReference type="ChEBI" id="CHEBI:33019"/>
        <dbReference type="ChEBI" id="CHEBI:57540"/>
        <dbReference type="ChEBI" id="CHEBI:58359"/>
        <dbReference type="ChEBI" id="CHEBI:58437"/>
        <dbReference type="ChEBI" id="CHEBI:456215"/>
        <dbReference type="EC" id="6.3.5.1"/>
    </reaction>
</comment>
<evidence type="ECO:0000259" key="10">
    <source>
        <dbReference type="PROSITE" id="PS50263"/>
    </source>
</evidence>
<feature type="active site" description="Proton acceptor; for glutaminase activity" evidence="7">
    <location>
        <position position="60"/>
    </location>
</feature>
<dbReference type="InterPro" id="IPR003010">
    <property type="entry name" value="C-N_Hydrolase"/>
</dbReference>
<comment type="function">
    <text evidence="7">Catalyzes the ATP-dependent amidation of deamido-NAD to form NAD. Uses L-glutamine as a nitrogen source.</text>
</comment>
<dbReference type="InterPro" id="IPR036526">
    <property type="entry name" value="C-N_Hydrolase_sf"/>
</dbReference>
<comment type="similarity">
    <text evidence="2 7 8">In the C-terminal section; belongs to the NAD synthetase family.</text>
</comment>
<evidence type="ECO:0000256" key="8">
    <source>
        <dbReference type="PIRNR" id="PIRNR006630"/>
    </source>
</evidence>
<proteinExistence type="inferred from homology"/>
<evidence type="ECO:0000256" key="2">
    <source>
        <dbReference type="ARBA" id="ARBA00007145"/>
    </source>
</evidence>
<feature type="domain" description="CN hydrolase" evidence="10">
    <location>
        <begin position="20"/>
        <end position="285"/>
    </location>
</feature>
<organism evidence="11 12">
    <name type="scientific">Anaerobacterium chartisolvens</name>
    <dbReference type="NCBI Taxonomy" id="1297424"/>
    <lineage>
        <taxon>Bacteria</taxon>
        <taxon>Bacillati</taxon>
        <taxon>Bacillota</taxon>
        <taxon>Clostridia</taxon>
        <taxon>Eubacteriales</taxon>
        <taxon>Oscillospiraceae</taxon>
        <taxon>Anaerobacterium</taxon>
    </lineage>
</organism>
<feature type="binding site" evidence="7">
    <location>
        <position position="484"/>
    </location>
    <ligand>
        <name>deamido-NAD(+)</name>
        <dbReference type="ChEBI" id="CHEBI:58437"/>
        <note>ligand shared between two neighboring subunits</note>
    </ligand>
</feature>
<evidence type="ECO:0000256" key="9">
    <source>
        <dbReference type="RuleBase" id="RU003811"/>
    </source>
</evidence>
<dbReference type="GO" id="GO:0005737">
    <property type="term" value="C:cytoplasm"/>
    <property type="evidence" value="ECO:0007669"/>
    <property type="project" value="InterPro"/>
</dbReference>
<feature type="binding site" evidence="7">
    <location>
        <begin position="369"/>
        <end position="376"/>
    </location>
    <ligand>
        <name>ATP</name>
        <dbReference type="ChEBI" id="CHEBI:30616"/>
    </ligand>
</feature>
<dbReference type="InterPro" id="IPR022310">
    <property type="entry name" value="NAD/GMP_synthase"/>
</dbReference>
<dbReference type="SUPFAM" id="SSF52402">
    <property type="entry name" value="Adenine nucleotide alpha hydrolases-like"/>
    <property type="match status" value="1"/>
</dbReference>
<keyword evidence="6 7" id="KW-0520">NAD</keyword>
<dbReference type="PANTHER" id="PTHR23090">
    <property type="entry name" value="NH 3 /GLUTAMINE-DEPENDENT NAD + SYNTHETASE"/>
    <property type="match status" value="1"/>
</dbReference>
<keyword evidence="3 7" id="KW-0436">Ligase</keyword>
<feature type="active site" description="For glutaminase activity" evidence="7">
    <location>
        <position position="129"/>
    </location>
</feature>
<comment type="similarity">
    <text evidence="9">Belongs to the NAD synthetase family.</text>
</comment>
<dbReference type="GO" id="GO:0004359">
    <property type="term" value="F:glutaminase activity"/>
    <property type="evidence" value="ECO:0007669"/>
    <property type="project" value="InterPro"/>
</dbReference>
<dbReference type="CDD" id="cd00553">
    <property type="entry name" value="NAD_synthase"/>
    <property type="match status" value="1"/>
</dbReference>
<dbReference type="HAMAP" id="MF_02090">
    <property type="entry name" value="NadE_glutamine_dep"/>
    <property type="match status" value="1"/>
</dbReference>
<dbReference type="Gene3D" id="3.60.110.10">
    <property type="entry name" value="Carbon-nitrogen hydrolase"/>
    <property type="match status" value="1"/>
</dbReference>
<dbReference type="Gene3D" id="3.40.50.620">
    <property type="entry name" value="HUPs"/>
    <property type="match status" value="1"/>
</dbReference>
<dbReference type="PROSITE" id="PS50263">
    <property type="entry name" value="CN_HYDROLASE"/>
    <property type="match status" value="1"/>
</dbReference>
<evidence type="ECO:0000256" key="7">
    <source>
        <dbReference type="HAMAP-Rule" id="MF_02090"/>
    </source>
</evidence>
<dbReference type="InterPro" id="IPR014445">
    <property type="entry name" value="Gln-dep_NAD_synthase"/>
</dbReference>
<comment type="caution">
    <text evidence="11">The sequence shown here is derived from an EMBL/GenBank/DDBJ whole genome shotgun (WGS) entry which is preliminary data.</text>
</comment>
<dbReference type="Pfam" id="PF00795">
    <property type="entry name" value="CN_hydrolase"/>
    <property type="match status" value="1"/>
</dbReference>
<feature type="binding site" evidence="7">
    <location>
        <position position="218"/>
    </location>
    <ligand>
        <name>L-glutamine</name>
        <dbReference type="ChEBI" id="CHEBI:58359"/>
    </ligand>
</feature>
<dbReference type="UniPathway" id="UPA00253">
    <property type="reaction ID" value="UER00334"/>
</dbReference>
<dbReference type="Gene3D" id="1.10.10.1140">
    <property type="entry name" value="Glutamine-dependent NAD+ synthetase, C-terminal domain"/>
    <property type="match status" value="1"/>
</dbReference>
<evidence type="ECO:0000256" key="1">
    <source>
        <dbReference type="ARBA" id="ARBA00005188"/>
    </source>
</evidence>
<accession>A0A369B7K0</accession>
<keyword evidence="5 7" id="KW-0067">ATP-binding</keyword>
<dbReference type="NCBIfam" id="TIGR00552">
    <property type="entry name" value="nadE"/>
    <property type="match status" value="1"/>
</dbReference>
<dbReference type="CDD" id="cd07570">
    <property type="entry name" value="GAT_Gln-NAD-synth"/>
    <property type="match status" value="1"/>
</dbReference>
<name>A0A369B7K0_9FIRM</name>
<evidence type="ECO:0000313" key="11">
    <source>
        <dbReference type="EMBL" id="RCX16578.1"/>
    </source>
</evidence>
<reference evidence="11 12" key="1">
    <citation type="submission" date="2018-07" db="EMBL/GenBank/DDBJ databases">
        <title>Genomic Encyclopedia of Type Strains, Phase IV (KMG-IV): sequencing the most valuable type-strain genomes for metagenomic binning, comparative biology and taxonomic classification.</title>
        <authorList>
            <person name="Goeker M."/>
        </authorList>
    </citation>
    <scope>NUCLEOTIDE SEQUENCE [LARGE SCALE GENOMIC DNA]</scope>
    <source>
        <strain evidence="11 12">DSM 27016</strain>
    </source>
</reference>
<feature type="binding site" evidence="7">
    <location>
        <position position="617"/>
    </location>
    <ligand>
        <name>deamido-NAD(+)</name>
        <dbReference type="ChEBI" id="CHEBI:58437"/>
        <note>ligand shared between two neighboring subunits</note>
    </ligand>
</feature>
<evidence type="ECO:0000256" key="5">
    <source>
        <dbReference type="ARBA" id="ARBA00022840"/>
    </source>
</evidence>
<evidence type="ECO:0000313" key="12">
    <source>
        <dbReference type="Proteomes" id="UP000253034"/>
    </source>
</evidence>
<keyword evidence="4 7" id="KW-0547">Nucleotide-binding</keyword>
<sequence length="654" mass="73523">MVNLKITSTKTGDFMDYGFIRVAAAVPGLRVADCAYNAEKIIELIARAYEKESQIVVFPELCISAYTCGDLFHQEMLLEECLTQLERIISETRDKNIVSIVGLPIRADSQIFNCAAVILKGEILGIVPKAYIPGYSEFYEERWFAPGSKALTSSIRLLGRQAAFGTDLLFRDENDGGICFGIEICEDLWVPVPPSSYQAVCGASILFNLSASNEVIGKYEYRRQLVRQQSARCFAGYVYTSAGIYESTTDVVFGGHALISEYGTILSESERFCDEDQLICAEIDVQRLLNDRCKNTSFMELQQKPDYRFIDFKLRDLDLERLERAVDALPFVPSSPEKRDERCSEIFSIQTSGLAKRYRHTAAQYAVIGISGGLDSTLALLVTVKTFDMLGLPRKNIIAVTMPGFGTTNATYNNSIELMDTMGVGIREVDIRPACLQHFKDIGHDAEILDITYENVQARERTQILMDMANKIGGLVIGTGDLSELALGWCTYNGDHMSMYAVNCSIPKTLVKFLVLWAAENVVDERTSNVLRKVLDTPISPELLPPDKSGEIKQKTEDIVGPYELHDFFLYHMMRYGAPPLKILFLAEQAFGNSYRPEVIKKWLKVFYKRFFSQQFKRSCLPDGPKVGTISLSPRGDWRMPSDACAEVWLRQLD</sequence>
<evidence type="ECO:0000256" key="4">
    <source>
        <dbReference type="ARBA" id="ARBA00022741"/>
    </source>
</evidence>
<feature type="active site" description="Nucleophile; for glutaminase activity" evidence="7">
    <location>
        <position position="185"/>
    </location>
</feature>
<dbReference type="InterPro" id="IPR014729">
    <property type="entry name" value="Rossmann-like_a/b/a_fold"/>
</dbReference>
<dbReference type="GO" id="GO:0003952">
    <property type="term" value="F:NAD+ synthase (glutamine-hydrolyzing) activity"/>
    <property type="evidence" value="ECO:0007669"/>
    <property type="project" value="UniProtKB-UniRule"/>
</dbReference>
<feature type="binding site" evidence="7">
    <location>
        <position position="135"/>
    </location>
    <ligand>
        <name>L-glutamine</name>
        <dbReference type="ChEBI" id="CHEBI:58359"/>
    </ligand>
</feature>
<comment type="pathway">
    <text evidence="1 7 8">Cofactor biosynthesis; NAD(+) biosynthesis; NAD(+) from deamido-NAD(+) (L-Gln route): step 1/1.</text>
</comment>
<dbReference type="PANTHER" id="PTHR23090:SF9">
    <property type="entry name" value="GLUTAMINE-DEPENDENT NAD(+) SYNTHETASE"/>
    <property type="match status" value="1"/>
</dbReference>
<keyword evidence="12" id="KW-1185">Reference proteome</keyword>
<evidence type="ECO:0000256" key="3">
    <source>
        <dbReference type="ARBA" id="ARBA00022598"/>
    </source>
</evidence>
<dbReference type="EC" id="6.3.5.1" evidence="7 8"/>
<dbReference type="InterPro" id="IPR003694">
    <property type="entry name" value="NAD_synthase"/>
</dbReference>
<dbReference type="SUPFAM" id="SSF56317">
    <property type="entry name" value="Carbon-nitrogen hydrolase"/>
    <property type="match status" value="1"/>
</dbReference>
<protein>
    <recommendedName>
        <fullName evidence="7 8">Glutamine-dependent NAD(+) synthetase</fullName>
        <ecNumber evidence="7 8">6.3.5.1</ecNumber>
    </recommendedName>
    <alternativeName>
        <fullName evidence="7 8">NAD(+) synthase [glutamine-hydrolyzing]</fullName>
    </alternativeName>
</protein>
<dbReference type="Proteomes" id="UP000253034">
    <property type="component" value="Unassembled WGS sequence"/>
</dbReference>
<dbReference type="InterPro" id="IPR041856">
    <property type="entry name" value="NAD+_synth_C"/>
</dbReference>
<dbReference type="NCBIfam" id="NF002730">
    <property type="entry name" value="PRK02628.1"/>
    <property type="match status" value="1"/>
</dbReference>
<dbReference type="GO" id="GO:0009435">
    <property type="term" value="P:NAD+ biosynthetic process"/>
    <property type="evidence" value="ECO:0007669"/>
    <property type="project" value="UniProtKB-UniRule"/>
</dbReference>
<feature type="binding site" evidence="7">
    <location>
        <begin position="489"/>
        <end position="492"/>
    </location>
    <ligand>
        <name>deamido-NAD(+)</name>
        <dbReference type="ChEBI" id="CHEBI:58437"/>
        <note>ligand shared between two neighboring subunits</note>
    </ligand>
</feature>
<dbReference type="PIRSF" id="PIRSF006630">
    <property type="entry name" value="NADS_GAT"/>
    <property type="match status" value="1"/>
</dbReference>
<dbReference type="GO" id="GO:0008795">
    <property type="term" value="F:NAD+ synthase activity"/>
    <property type="evidence" value="ECO:0007669"/>
    <property type="project" value="UniProtKB-UniRule"/>
</dbReference>
<feature type="binding site" evidence="7">
    <location>
        <position position="212"/>
    </location>
    <ligand>
        <name>L-glutamine</name>
        <dbReference type="ChEBI" id="CHEBI:58359"/>
    </ligand>
</feature>
<dbReference type="GO" id="GO:0005524">
    <property type="term" value="F:ATP binding"/>
    <property type="evidence" value="ECO:0007669"/>
    <property type="project" value="UniProtKB-UniRule"/>
</dbReference>
<feature type="binding site" evidence="7">
    <location>
        <position position="455"/>
    </location>
    <ligand>
        <name>deamido-NAD(+)</name>
        <dbReference type="ChEBI" id="CHEBI:58437"/>
        <note>ligand shared between two neighboring subunits</note>
    </ligand>
</feature>
<dbReference type="EMBL" id="QPJT01000010">
    <property type="protein sequence ID" value="RCX16578.1"/>
    <property type="molecule type" value="Genomic_DNA"/>
</dbReference>
<dbReference type="AlphaFoldDB" id="A0A369B7K0"/>